<keyword evidence="5 12" id="KW-0812">Transmembrane</keyword>
<keyword evidence="7" id="KW-0653">Protein transport</keyword>
<feature type="transmembrane region" description="Helical" evidence="12">
    <location>
        <begin position="187"/>
        <end position="204"/>
    </location>
</feature>
<keyword evidence="8 12" id="KW-1133">Transmembrane helix</keyword>
<dbReference type="GO" id="GO:0015031">
    <property type="term" value="P:protein transport"/>
    <property type="evidence" value="ECO:0007669"/>
    <property type="project" value="UniProtKB-KW"/>
</dbReference>
<feature type="region of interest" description="Disordered" evidence="11">
    <location>
        <begin position="26"/>
        <end position="48"/>
    </location>
</feature>
<dbReference type="InterPro" id="IPR005578">
    <property type="entry name" value="Yif1_fam"/>
</dbReference>
<dbReference type="GO" id="GO:0005793">
    <property type="term" value="C:endoplasmic reticulum-Golgi intermediate compartment"/>
    <property type="evidence" value="ECO:0007669"/>
    <property type="project" value="TreeGrafter"/>
</dbReference>
<evidence type="ECO:0000313" key="14">
    <source>
        <dbReference type="Proteomes" id="UP000694406"/>
    </source>
</evidence>
<reference evidence="13" key="1">
    <citation type="submission" date="2025-08" db="UniProtKB">
        <authorList>
            <consortium name="Ensembl"/>
        </authorList>
    </citation>
    <scope>IDENTIFICATION</scope>
</reference>
<evidence type="ECO:0000256" key="12">
    <source>
        <dbReference type="SAM" id="Phobius"/>
    </source>
</evidence>
<dbReference type="GO" id="GO:0000139">
    <property type="term" value="C:Golgi membrane"/>
    <property type="evidence" value="ECO:0007669"/>
    <property type="project" value="UniProtKB-SubCell"/>
</dbReference>
<dbReference type="GO" id="GO:0030134">
    <property type="term" value="C:COPII-coated ER to Golgi transport vesicle"/>
    <property type="evidence" value="ECO:0007669"/>
    <property type="project" value="TreeGrafter"/>
</dbReference>
<dbReference type="GO" id="GO:0005789">
    <property type="term" value="C:endoplasmic reticulum membrane"/>
    <property type="evidence" value="ECO:0007669"/>
    <property type="project" value="UniProtKB-SubCell"/>
</dbReference>
<feature type="transmembrane region" description="Helical" evidence="12">
    <location>
        <begin position="160"/>
        <end position="181"/>
    </location>
</feature>
<name>A0A8C5SJ40_LATLA</name>
<reference evidence="13" key="2">
    <citation type="submission" date="2025-09" db="UniProtKB">
        <authorList>
            <consortium name="Ensembl"/>
        </authorList>
    </citation>
    <scope>IDENTIFICATION</scope>
</reference>
<organism evidence="13 14">
    <name type="scientific">Laticauda laticaudata</name>
    <name type="common">Blue-ringed sea krait</name>
    <name type="synonym">Blue-lipped sea krait</name>
    <dbReference type="NCBI Taxonomy" id="8630"/>
    <lineage>
        <taxon>Eukaryota</taxon>
        <taxon>Metazoa</taxon>
        <taxon>Chordata</taxon>
        <taxon>Craniata</taxon>
        <taxon>Vertebrata</taxon>
        <taxon>Euteleostomi</taxon>
        <taxon>Lepidosauria</taxon>
        <taxon>Squamata</taxon>
        <taxon>Bifurcata</taxon>
        <taxon>Unidentata</taxon>
        <taxon>Episquamata</taxon>
        <taxon>Toxicofera</taxon>
        <taxon>Serpentes</taxon>
        <taxon>Colubroidea</taxon>
        <taxon>Elapidae</taxon>
        <taxon>Laticaudinae</taxon>
        <taxon>Laticauda</taxon>
    </lineage>
</organism>
<sequence length="250" mass="27184">QTVSWQLARLSGVTASRAAHCPAPGCAQRGGGHARAGGAHPPFPSQRRLPRPEPFAKLAAAYGSSLAWRGGRWGVPRRCRASAEHVQSAWCHCAVGARSVGQKLARLLFPFGRQDWQGRYQQGPPWRPASTSTPPTLPPGGARTGSPPCLASWRDGGTGWVVRLTHLFLLASMIAGLLAGLLFGKTGYDMLLGWCCVTAFIRSLRLKILSEATKGVPRWDTKNQVRMYLTMAVAGLEPLLMYWLTFQLID</sequence>
<feature type="region of interest" description="Disordered" evidence="11">
    <location>
        <begin position="120"/>
        <end position="144"/>
    </location>
</feature>
<evidence type="ECO:0000256" key="3">
    <source>
        <dbReference type="ARBA" id="ARBA00009727"/>
    </source>
</evidence>
<evidence type="ECO:0000256" key="7">
    <source>
        <dbReference type="ARBA" id="ARBA00022927"/>
    </source>
</evidence>
<keyword evidence="14" id="KW-1185">Reference proteome</keyword>
<evidence type="ECO:0000256" key="6">
    <source>
        <dbReference type="ARBA" id="ARBA00022824"/>
    </source>
</evidence>
<evidence type="ECO:0000256" key="11">
    <source>
        <dbReference type="SAM" id="MobiDB-lite"/>
    </source>
</evidence>
<keyword evidence="6" id="KW-0256">Endoplasmic reticulum</keyword>
<dbReference type="PANTHER" id="PTHR14083:SF1">
    <property type="entry name" value="PROTEIN YIF1B"/>
    <property type="match status" value="1"/>
</dbReference>
<proteinExistence type="inferred from homology"/>
<comment type="similarity">
    <text evidence="3">Belongs to the YIF1 family.</text>
</comment>
<dbReference type="Ensembl" id="ENSLLTT00000017918.1">
    <property type="protein sequence ID" value="ENSLLTP00000017272.1"/>
    <property type="gene ID" value="ENSLLTG00000013125.1"/>
</dbReference>
<evidence type="ECO:0000256" key="8">
    <source>
        <dbReference type="ARBA" id="ARBA00022989"/>
    </source>
</evidence>
<keyword evidence="10 12" id="KW-0472">Membrane</keyword>
<dbReference type="Proteomes" id="UP000694406">
    <property type="component" value="Unplaced"/>
</dbReference>
<dbReference type="PANTHER" id="PTHR14083">
    <property type="entry name" value="YIP1 INTERACTING FACTOR HOMOLOG YIF1 PROTEIN"/>
    <property type="match status" value="1"/>
</dbReference>
<keyword evidence="4" id="KW-0813">Transport</keyword>
<evidence type="ECO:0000256" key="5">
    <source>
        <dbReference type="ARBA" id="ARBA00022692"/>
    </source>
</evidence>
<evidence type="ECO:0000256" key="9">
    <source>
        <dbReference type="ARBA" id="ARBA00023034"/>
    </source>
</evidence>
<evidence type="ECO:0000256" key="10">
    <source>
        <dbReference type="ARBA" id="ARBA00023136"/>
    </source>
</evidence>
<comment type="subcellular location">
    <subcellularLocation>
        <location evidence="1">Endoplasmic reticulum membrane</location>
        <topology evidence="1">Multi-pass membrane protein</topology>
    </subcellularLocation>
    <subcellularLocation>
        <location evidence="2">Golgi apparatus membrane</location>
        <topology evidence="2">Multi-pass membrane protein</topology>
    </subcellularLocation>
</comment>
<evidence type="ECO:0000256" key="4">
    <source>
        <dbReference type="ARBA" id="ARBA00022448"/>
    </source>
</evidence>
<dbReference type="GO" id="GO:0006888">
    <property type="term" value="P:endoplasmic reticulum to Golgi vesicle-mediated transport"/>
    <property type="evidence" value="ECO:0007669"/>
    <property type="project" value="InterPro"/>
</dbReference>
<feature type="transmembrane region" description="Helical" evidence="12">
    <location>
        <begin position="225"/>
        <end position="244"/>
    </location>
</feature>
<evidence type="ECO:0000313" key="13">
    <source>
        <dbReference type="Ensembl" id="ENSLLTP00000017272.1"/>
    </source>
</evidence>
<evidence type="ECO:0000256" key="2">
    <source>
        <dbReference type="ARBA" id="ARBA00004653"/>
    </source>
</evidence>
<dbReference type="AlphaFoldDB" id="A0A8C5SJ40"/>
<evidence type="ECO:0000256" key="1">
    <source>
        <dbReference type="ARBA" id="ARBA00004477"/>
    </source>
</evidence>
<accession>A0A8C5SJ40</accession>
<keyword evidence="9" id="KW-0333">Golgi apparatus</keyword>
<dbReference type="GeneTree" id="ENSGT00940000180610"/>
<protein>
    <submittedName>
        <fullName evidence="13">Uncharacterized protein</fullName>
    </submittedName>
</protein>